<evidence type="ECO:0000313" key="5">
    <source>
        <dbReference type="Proteomes" id="UP001596395"/>
    </source>
</evidence>
<dbReference type="InterPro" id="IPR051422">
    <property type="entry name" value="AlkB_tRNA_MeTrf/Diox"/>
</dbReference>
<evidence type="ECO:0000256" key="2">
    <source>
        <dbReference type="ARBA" id="ARBA00022679"/>
    </source>
</evidence>
<keyword evidence="1 4" id="KW-0489">Methyltransferase</keyword>
<dbReference type="GO" id="GO:0006400">
    <property type="term" value="P:tRNA modification"/>
    <property type="evidence" value="ECO:0007669"/>
    <property type="project" value="UniProtKB-ARBA"/>
</dbReference>
<dbReference type="PANTHER" id="PTHR13069">
    <property type="entry name" value="ALKYLATED DNA REPAIR PROTEIN ALKB HOMOLOG 8"/>
    <property type="match status" value="1"/>
</dbReference>
<name>A0ABD5VCN0_9EURY</name>
<dbReference type="CDD" id="cd02440">
    <property type="entry name" value="AdoMet_MTases"/>
    <property type="match status" value="1"/>
</dbReference>
<evidence type="ECO:0000313" key="4">
    <source>
        <dbReference type="EMBL" id="MFC6953305.1"/>
    </source>
</evidence>
<keyword evidence="5" id="KW-1185">Reference proteome</keyword>
<dbReference type="RefSeq" id="WP_336350266.1">
    <property type="nucleotide sequence ID" value="NZ_JAZAQL010000002.1"/>
</dbReference>
<feature type="domain" description="Methyltransferase type 11" evidence="3">
    <location>
        <begin position="43"/>
        <end position="142"/>
    </location>
</feature>
<comment type="caution">
    <text evidence="4">The sequence shown here is derived from an EMBL/GenBank/DDBJ whole genome shotgun (WGS) entry which is preliminary data.</text>
</comment>
<dbReference type="PANTHER" id="PTHR13069:SF21">
    <property type="entry name" value="ALKYLATED DNA REPAIR PROTEIN ALKB HOMOLOG 8"/>
    <property type="match status" value="1"/>
</dbReference>
<dbReference type="Proteomes" id="UP001596395">
    <property type="component" value="Unassembled WGS sequence"/>
</dbReference>
<reference evidence="4 5" key="1">
    <citation type="journal article" date="2019" name="Int. J. Syst. Evol. Microbiol.">
        <title>The Global Catalogue of Microorganisms (GCM) 10K type strain sequencing project: providing services to taxonomists for standard genome sequencing and annotation.</title>
        <authorList>
            <consortium name="The Broad Institute Genomics Platform"/>
            <consortium name="The Broad Institute Genome Sequencing Center for Infectious Disease"/>
            <person name="Wu L."/>
            <person name="Ma J."/>
        </authorList>
    </citation>
    <scope>NUCLEOTIDE SEQUENCE [LARGE SCALE GENOMIC DNA]</scope>
    <source>
        <strain evidence="4 5">GX26</strain>
    </source>
</reference>
<protein>
    <submittedName>
        <fullName evidence="4">Class I SAM-dependent methyltransferase</fullName>
        <ecNumber evidence="4">2.1.1.-</ecNumber>
    </submittedName>
</protein>
<dbReference type="Gene3D" id="3.40.50.150">
    <property type="entry name" value="Vaccinia Virus protein VP39"/>
    <property type="match status" value="1"/>
</dbReference>
<dbReference type="GO" id="GO:0032259">
    <property type="term" value="P:methylation"/>
    <property type="evidence" value="ECO:0007669"/>
    <property type="project" value="UniProtKB-KW"/>
</dbReference>
<dbReference type="InterPro" id="IPR029063">
    <property type="entry name" value="SAM-dependent_MTases_sf"/>
</dbReference>
<evidence type="ECO:0000259" key="3">
    <source>
        <dbReference type="Pfam" id="PF08241"/>
    </source>
</evidence>
<accession>A0ABD5VCN0</accession>
<sequence>MDRSRERTRDVYDRIAAHFSSTREYPWPEVESFLDGRDGALGLDVGCGNGRHAQGLAAVCDRVVGVDTSRGLLETAAERANDREYAGAVALVQGDASRLPLATDSVDLAVYVATLHHLPDRERRVRSLDELARVLSPDGAALVSAWSTAHDTFEDASADDDVGFDTTVDWTLPGGETVPRFYHIYAPAEFERDLAASALSVEETFQSSGNCYSSVRSERKTS</sequence>
<dbReference type="Pfam" id="PF08241">
    <property type="entry name" value="Methyltransf_11"/>
    <property type="match status" value="1"/>
</dbReference>
<dbReference type="GO" id="GO:0008175">
    <property type="term" value="F:tRNA methyltransferase activity"/>
    <property type="evidence" value="ECO:0007669"/>
    <property type="project" value="UniProtKB-ARBA"/>
</dbReference>
<gene>
    <name evidence="4" type="ORF">ACFQGB_10560</name>
</gene>
<dbReference type="EMBL" id="JBHSXN010000002">
    <property type="protein sequence ID" value="MFC6953305.1"/>
    <property type="molecule type" value="Genomic_DNA"/>
</dbReference>
<evidence type="ECO:0000256" key="1">
    <source>
        <dbReference type="ARBA" id="ARBA00022603"/>
    </source>
</evidence>
<proteinExistence type="predicted"/>
<dbReference type="AlphaFoldDB" id="A0ABD5VCN0"/>
<dbReference type="SUPFAM" id="SSF53335">
    <property type="entry name" value="S-adenosyl-L-methionine-dependent methyltransferases"/>
    <property type="match status" value="1"/>
</dbReference>
<keyword evidence="2 4" id="KW-0808">Transferase</keyword>
<dbReference type="InterPro" id="IPR013216">
    <property type="entry name" value="Methyltransf_11"/>
</dbReference>
<dbReference type="EC" id="2.1.1.-" evidence="4"/>
<organism evidence="4 5">
    <name type="scientific">Halorubellus litoreus</name>
    <dbReference type="NCBI Taxonomy" id="755308"/>
    <lineage>
        <taxon>Archaea</taxon>
        <taxon>Methanobacteriati</taxon>
        <taxon>Methanobacteriota</taxon>
        <taxon>Stenosarchaea group</taxon>
        <taxon>Halobacteria</taxon>
        <taxon>Halobacteriales</taxon>
        <taxon>Halorubellaceae</taxon>
        <taxon>Halorubellus</taxon>
    </lineage>
</organism>